<reference evidence="1 2" key="1">
    <citation type="submission" date="2017-09" db="EMBL/GenBank/DDBJ databases">
        <title>Depth-based differentiation of microbial function through sediment-hosted aquifers and enrichment of novel symbionts in the deep terrestrial subsurface.</title>
        <authorList>
            <person name="Probst A.J."/>
            <person name="Ladd B."/>
            <person name="Jarett J.K."/>
            <person name="Geller-Mcgrath D.E."/>
            <person name="Sieber C.M."/>
            <person name="Emerson J.B."/>
            <person name="Anantharaman K."/>
            <person name="Thomas B.C."/>
            <person name="Malmstrom R."/>
            <person name="Stieglmeier M."/>
            <person name="Klingl A."/>
            <person name="Woyke T."/>
            <person name="Ryan C.M."/>
            <person name="Banfield J.F."/>
        </authorList>
    </citation>
    <scope>NUCLEOTIDE SEQUENCE [LARGE SCALE GENOMIC DNA]</scope>
    <source>
        <strain evidence="1">CG17_big_fil_post_rev_8_21_14_2_50_48_46</strain>
    </source>
</reference>
<comment type="caution">
    <text evidence="1">The sequence shown here is derived from an EMBL/GenBank/DDBJ whole genome shotgun (WGS) entry which is preliminary data.</text>
</comment>
<protein>
    <submittedName>
        <fullName evidence="1">Uncharacterized protein</fullName>
    </submittedName>
</protein>
<proteinExistence type="predicted"/>
<evidence type="ECO:0000313" key="1">
    <source>
        <dbReference type="EMBL" id="PIW16500.1"/>
    </source>
</evidence>
<organism evidence="1 2">
    <name type="scientific">bacterium (Candidatus Blackallbacteria) CG17_big_fil_post_rev_8_21_14_2_50_48_46</name>
    <dbReference type="NCBI Taxonomy" id="2014261"/>
    <lineage>
        <taxon>Bacteria</taxon>
        <taxon>Candidatus Blackallbacteria</taxon>
    </lineage>
</organism>
<dbReference type="Proteomes" id="UP000231019">
    <property type="component" value="Unassembled WGS sequence"/>
</dbReference>
<dbReference type="EMBL" id="PFFQ01000037">
    <property type="protein sequence ID" value="PIW16500.1"/>
    <property type="molecule type" value="Genomic_DNA"/>
</dbReference>
<name>A0A2M7G3P5_9BACT</name>
<gene>
    <name evidence="1" type="ORF">COW36_12090</name>
</gene>
<dbReference type="AlphaFoldDB" id="A0A2M7G3P5"/>
<sequence>MKKLLALACLGALLMGATPKRFWSGHNLGFQLEFSSDDLRVKAGKQPAKTLFDAFPAPDPEMPCTHSRSLRPLSWVGPYFSYQQEDYWSCKGTAHPGAATNFQAIDLRKPGKALRLTDLFPDAEVLKALLAEPVIAKTLAEAKIAPRFKNTEALLAQLNELNGECLYSFGKDMLEHFSFHHLQASQVAVRIGLMHGCEAARGHLTQLGILLPVPASMTTYLQQSQAGKAGFLMAWAEKKFAAQSSVHERVEPGSDSD</sequence>
<accession>A0A2M7G3P5</accession>
<evidence type="ECO:0000313" key="2">
    <source>
        <dbReference type="Proteomes" id="UP000231019"/>
    </source>
</evidence>